<gene>
    <name evidence="2" type="ORF">ACHAW5_003675</name>
</gene>
<evidence type="ECO:0000313" key="3">
    <source>
        <dbReference type="Proteomes" id="UP001530315"/>
    </source>
</evidence>
<organism evidence="2 3">
    <name type="scientific">Stephanodiscus triporus</name>
    <dbReference type="NCBI Taxonomy" id="2934178"/>
    <lineage>
        <taxon>Eukaryota</taxon>
        <taxon>Sar</taxon>
        <taxon>Stramenopiles</taxon>
        <taxon>Ochrophyta</taxon>
        <taxon>Bacillariophyta</taxon>
        <taxon>Coscinodiscophyceae</taxon>
        <taxon>Thalassiosirophycidae</taxon>
        <taxon>Stephanodiscales</taxon>
        <taxon>Stephanodiscaceae</taxon>
        <taxon>Stephanodiscus</taxon>
    </lineage>
</organism>
<evidence type="ECO:0000313" key="2">
    <source>
        <dbReference type="EMBL" id="KAL3792545.1"/>
    </source>
</evidence>
<accession>A0ABD3PX14</accession>
<feature type="region of interest" description="Disordered" evidence="1">
    <location>
        <begin position="13"/>
        <end position="168"/>
    </location>
</feature>
<feature type="compositionally biased region" description="Low complexity" evidence="1">
    <location>
        <begin position="151"/>
        <end position="168"/>
    </location>
</feature>
<name>A0ABD3PX14_9STRA</name>
<dbReference type="EMBL" id="JALLAZ020000552">
    <property type="protein sequence ID" value="KAL3792545.1"/>
    <property type="molecule type" value="Genomic_DNA"/>
</dbReference>
<feature type="compositionally biased region" description="Basic and acidic residues" evidence="1">
    <location>
        <begin position="342"/>
        <end position="368"/>
    </location>
</feature>
<feature type="region of interest" description="Disordered" evidence="1">
    <location>
        <begin position="206"/>
        <end position="251"/>
    </location>
</feature>
<feature type="compositionally biased region" description="Basic and acidic residues" evidence="1">
    <location>
        <begin position="206"/>
        <end position="218"/>
    </location>
</feature>
<dbReference type="AlphaFoldDB" id="A0ABD3PX14"/>
<reference evidence="2 3" key="1">
    <citation type="submission" date="2024-10" db="EMBL/GenBank/DDBJ databases">
        <title>Updated reference genomes for cyclostephanoid diatoms.</title>
        <authorList>
            <person name="Roberts W.R."/>
            <person name="Alverson A.J."/>
        </authorList>
    </citation>
    <scope>NUCLEOTIDE SEQUENCE [LARGE SCALE GENOMIC DNA]</scope>
    <source>
        <strain evidence="2 3">AJA276-08</strain>
    </source>
</reference>
<feature type="compositionally biased region" description="Low complexity" evidence="1">
    <location>
        <begin position="231"/>
        <end position="241"/>
    </location>
</feature>
<evidence type="ECO:0000256" key="1">
    <source>
        <dbReference type="SAM" id="MobiDB-lite"/>
    </source>
</evidence>
<proteinExistence type="predicted"/>
<feature type="region of interest" description="Disordered" evidence="1">
    <location>
        <begin position="326"/>
        <end position="368"/>
    </location>
</feature>
<sequence>MPNLQSFGAVVKLDLQRPTGREHDGGAMVDYSKWDRMDLGSSSSSSEEDDDDGTTTTAMAGPRPAPFPAVTIGPDGLLSLHAGGGGGVPRTSSSSSSSIGRDASDGVTVVDVASSSSSSSSREEEDDRWLIHATRDGGSCRAAARDDDADAYSNNTTSTSTTPKSSASCCTGLTPVLVSGSTIDRPASAFPRVDFACPGTLSYADRHSAVGGDERRDADDDDDDDDGPSCGSVEVVSLSPPSGGGGGNRHAFGRLPHEVDYEIEECRICHRPYSRPLVVVVMPRNATGSSAITLPKAVPMDGMTIWWDRPLVGYPRIDVTAIRGRGWGRVRGGRGGGGATTTREDDGRKDEDGRGGKNRKEEGVDFRG</sequence>
<protein>
    <submittedName>
        <fullName evidence="2">Uncharacterized protein</fullName>
    </submittedName>
</protein>
<dbReference type="Proteomes" id="UP001530315">
    <property type="component" value="Unassembled WGS sequence"/>
</dbReference>
<comment type="caution">
    <text evidence="2">The sequence shown here is derived from an EMBL/GenBank/DDBJ whole genome shotgun (WGS) entry which is preliminary data.</text>
</comment>
<keyword evidence="3" id="KW-1185">Reference proteome</keyword>
<feature type="compositionally biased region" description="Low complexity" evidence="1">
    <location>
        <begin position="89"/>
        <end position="101"/>
    </location>
</feature>